<sequence length="185" mass="21050">MFSLKKEFGEKEKKFDRKKFAQVLSISLVVGFLFATAVRIWFVFPFVPETEEMSPALPKGKRIYISRFVRDSSLFLGDVVLVAHPTQKGKVALVRIMGKSGDQISIKDKVLYRNGTSEAQEKSDFSLQFKDARPAFSGTYSSRDNLSNLTVEDRNYFLLCDNRDDCVDSRDFGPIPFEKIIGKVL</sequence>
<dbReference type="GO" id="GO:0009003">
    <property type="term" value="F:signal peptidase activity"/>
    <property type="evidence" value="ECO:0007669"/>
    <property type="project" value="UniProtKB-EC"/>
</dbReference>
<dbReference type="PANTHER" id="PTHR43390">
    <property type="entry name" value="SIGNAL PEPTIDASE I"/>
    <property type="match status" value="1"/>
</dbReference>
<feature type="transmembrane region" description="Helical" evidence="3">
    <location>
        <begin position="20"/>
        <end position="44"/>
    </location>
</feature>
<dbReference type="AlphaFoldDB" id="A0A2M9XBC0"/>
<dbReference type="Pfam" id="PF10502">
    <property type="entry name" value="Peptidase_S26"/>
    <property type="match status" value="1"/>
</dbReference>
<dbReference type="GO" id="GO:0016020">
    <property type="term" value="C:membrane"/>
    <property type="evidence" value="ECO:0007669"/>
    <property type="project" value="UniProtKB-SubCell"/>
</dbReference>
<comment type="subcellular location">
    <subcellularLocation>
        <location evidence="3">Membrane</location>
        <topology evidence="3">Single-pass type II membrane protein</topology>
    </subcellularLocation>
</comment>
<dbReference type="RefSeq" id="WP_100707071.1">
    <property type="nucleotide sequence ID" value="NZ_NPDL01000005.1"/>
</dbReference>
<evidence type="ECO:0000259" key="4">
    <source>
        <dbReference type="Pfam" id="PF10502"/>
    </source>
</evidence>
<gene>
    <name evidence="5" type="primary">lepB</name>
    <name evidence="5" type="ORF">CH357_12280</name>
</gene>
<comment type="similarity">
    <text evidence="1 3">Belongs to the peptidase S26 family.</text>
</comment>
<dbReference type="GO" id="GO:0004252">
    <property type="term" value="F:serine-type endopeptidase activity"/>
    <property type="evidence" value="ECO:0007669"/>
    <property type="project" value="InterPro"/>
</dbReference>
<dbReference type="EMBL" id="NPDN01000006">
    <property type="protein sequence ID" value="PJZ24991.1"/>
    <property type="molecule type" value="Genomic_DNA"/>
</dbReference>
<comment type="catalytic activity">
    <reaction evidence="3">
        <text>Cleavage of hydrophobic, N-terminal signal or leader sequences from secreted and periplasmic proteins.</text>
        <dbReference type="EC" id="3.4.21.89"/>
    </reaction>
</comment>
<accession>A0A2M9XBC0</accession>
<dbReference type="PANTHER" id="PTHR43390:SF1">
    <property type="entry name" value="CHLOROPLAST PROCESSING PEPTIDASE"/>
    <property type="match status" value="1"/>
</dbReference>
<dbReference type="PRINTS" id="PR00727">
    <property type="entry name" value="LEADERPTASE"/>
</dbReference>
<dbReference type="InterPro" id="IPR036286">
    <property type="entry name" value="LexA/Signal_pep-like_sf"/>
</dbReference>
<dbReference type="Proteomes" id="UP000232196">
    <property type="component" value="Unassembled WGS sequence"/>
</dbReference>
<keyword evidence="6" id="KW-1185">Reference proteome</keyword>
<dbReference type="InterPro" id="IPR000223">
    <property type="entry name" value="Pept_S26A_signal_pept_1"/>
</dbReference>
<name>A0A2M9XBC0_9LEPT</name>
<dbReference type="SUPFAM" id="SSF51306">
    <property type="entry name" value="LexA/Signal peptidase"/>
    <property type="match status" value="1"/>
</dbReference>
<keyword evidence="3" id="KW-0812">Transmembrane</keyword>
<keyword evidence="3" id="KW-0645">Protease</keyword>
<keyword evidence="3" id="KW-1133">Transmembrane helix</keyword>
<comment type="caution">
    <text evidence="5">The sequence shown here is derived from an EMBL/GenBank/DDBJ whole genome shotgun (WGS) entry which is preliminary data.</text>
</comment>
<evidence type="ECO:0000256" key="2">
    <source>
        <dbReference type="ARBA" id="ARBA00019232"/>
    </source>
</evidence>
<organism evidence="5 6">
    <name type="scientific">Leptospira hartskeerlii</name>
    <dbReference type="NCBI Taxonomy" id="2023177"/>
    <lineage>
        <taxon>Bacteria</taxon>
        <taxon>Pseudomonadati</taxon>
        <taxon>Spirochaetota</taxon>
        <taxon>Spirochaetia</taxon>
        <taxon>Leptospirales</taxon>
        <taxon>Leptospiraceae</taxon>
        <taxon>Leptospira</taxon>
    </lineage>
</organism>
<dbReference type="OrthoDB" id="9802919at2"/>
<keyword evidence="3" id="KW-0472">Membrane</keyword>
<keyword evidence="3" id="KW-0378">Hydrolase</keyword>
<feature type="domain" description="Peptidase S26" evidence="4">
    <location>
        <begin position="27"/>
        <end position="184"/>
    </location>
</feature>
<proteinExistence type="inferred from homology"/>
<dbReference type="CDD" id="cd06530">
    <property type="entry name" value="S26_SPase_I"/>
    <property type="match status" value="1"/>
</dbReference>
<protein>
    <recommendedName>
        <fullName evidence="2 3">Signal peptidase I</fullName>
        <ecNumber evidence="3">3.4.21.89</ecNumber>
    </recommendedName>
</protein>
<dbReference type="Gene3D" id="2.10.109.10">
    <property type="entry name" value="Umud Fragment, subunit A"/>
    <property type="match status" value="1"/>
</dbReference>
<dbReference type="InterPro" id="IPR019533">
    <property type="entry name" value="Peptidase_S26"/>
</dbReference>
<evidence type="ECO:0000313" key="5">
    <source>
        <dbReference type="EMBL" id="PJZ24991.1"/>
    </source>
</evidence>
<dbReference type="EC" id="3.4.21.89" evidence="3"/>
<evidence type="ECO:0000313" key="6">
    <source>
        <dbReference type="Proteomes" id="UP000232196"/>
    </source>
</evidence>
<evidence type="ECO:0000256" key="3">
    <source>
        <dbReference type="RuleBase" id="RU362042"/>
    </source>
</evidence>
<dbReference type="NCBIfam" id="TIGR02227">
    <property type="entry name" value="sigpep_I_bact"/>
    <property type="match status" value="1"/>
</dbReference>
<dbReference type="GO" id="GO:0006465">
    <property type="term" value="P:signal peptide processing"/>
    <property type="evidence" value="ECO:0007669"/>
    <property type="project" value="InterPro"/>
</dbReference>
<reference evidence="5 6" key="1">
    <citation type="submission" date="2017-07" db="EMBL/GenBank/DDBJ databases">
        <title>Leptospira spp. isolated from tropical soils.</title>
        <authorList>
            <person name="Thibeaux R."/>
            <person name="Iraola G."/>
            <person name="Ferres I."/>
            <person name="Bierque E."/>
            <person name="Girault D."/>
            <person name="Soupe-Gilbert M.-E."/>
            <person name="Picardeau M."/>
            <person name="Goarant C."/>
        </authorList>
    </citation>
    <scope>NUCLEOTIDE SEQUENCE [LARGE SCALE GENOMIC DNA]</scope>
    <source>
        <strain evidence="5 6">MCA1-C-A1</strain>
    </source>
</reference>
<evidence type="ECO:0000256" key="1">
    <source>
        <dbReference type="ARBA" id="ARBA00009370"/>
    </source>
</evidence>